<dbReference type="PROSITE" id="PS00028">
    <property type="entry name" value="ZINC_FINGER_C2H2_1"/>
    <property type="match status" value="2"/>
</dbReference>
<evidence type="ECO:0000256" key="8">
    <source>
        <dbReference type="SAM" id="MobiDB-lite"/>
    </source>
</evidence>
<evidence type="ECO:0000256" key="3">
    <source>
        <dbReference type="ARBA" id="ARBA00022833"/>
    </source>
</evidence>
<dbReference type="Gene3D" id="3.30.160.60">
    <property type="entry name" value="Classic Zinc Finger"/>
    <property type="match status" value="2"/>
</dbReference>
<feature type="domain" description="Zn(2)-C6 fungal-type" evidence="9">
    <location>
        <begin position="80"/>
        <end position="107"/>
    </location>
</feature>
<keyword evidence="2 7" id="KW-0863">Zinc-finger</keyword>
<dbReference type="InterPro" id="IPR001138">
    <property type="entry name" value="Zn2Cys6_DnaBD"/>
</dbReference>
<dbReference type="InterPro" id="IPR013087">
    <property type="entry name" value="Znf_C2H2_type"/>
</dbReference>
<organism evidence="11 12">
    <name type="scientific">Stachybotrys elegans</name>
    <dbReference type="NCBI Taxonomy" id="80388"/>
    <lineage>
        <taxon>Eukaryota</taxon>
        <taxon>Fungi</taxon>
        <taxon>Dikarya</taxon>
        <taxon>Ascomycota</taxon>
        <taxon>Pezizomycotina</taxon>
        <taxon>Sordariomycetes</taxon>
        <taxon>Hypocreomycetidae</taxon>
        <taxon>Hypocreales</taxon>
        <taxon>Stachybotryaceae</taxon>
        <taxon>Stachybotrys</taxon>
    </lineage>
</organism>
<dbReference type="SUPFAM" id="SSF57667">
    <property type="entry name" value="beta-beta-alpha zinc fingers"/>
    <property type="match status" value="1"/>
</dbReference>
<dbReference type="GO" id="GO:0008270">
    <property type="term" value="F:zinc ion binding"/>
    <property type="evidence" value="ECO:0007669"/>
    <property type="project" value="UniProtKB-KW"/>
</dbReference>
<dbReference type="PROSITE" id="PS50048">
    <property type="entry name" value="ZN2_CY6_FUNGAL_2"/>
    <property type="match status" value="1"/>
</dbReference>
<evidence type="ECO:0000256" key="1">
    <source>
        <dbReference type="ARBA" id="ARBA00022723"/>
    </source>
</evidence>
<dbReference type="CDD" id="cd00067">
    <property type="entry name" value="GAL4"/>
    <property type="match status" value="1"/>
</dbReference>
<dbReference type="Proteomes" id="UP000813444">
    <property type="component" value="Unassembled WGS sequence"/>
</dbReference>
<evidence type="ECO:0000256" key="4">
    <source>
        <dbReference type="ARBA" id="ARBA00023015"/>
    </source>
</evidence>
<dbReference type="PANTHER" id="PTHR47660">
    <property type="entry name" value="TRANSCRIPTION FACTOR WITH C2H2 AND ZN(2)-CYS(6) DNA BINDING DOMAIN (EUROFUNG)-RELATED-RELATED"/>
    <property type="match status" value="1"/>
</dbReference>
<dbReference type="PANTHER" id="PTHR47660:SF2">
    <property type="entry name" value="TRANSCRIPTION FACTOR WITH C2H2 AND ZN(2)-CYS(6) DNA BINDING DOMAIN (EUROFUNG)"/>
    <property type="match status" value="1"/>
</dbReference>
<feature type="domain" description="C2H2-type" evidence="10">
    <location>
        <begin position="34"/>
        <end position="63"/>
    </location>
</feature>
<proteinExistence type="predicted"/>
<dbReference type="PROSITE" id="PS00463">
    <property type="entry name" value="ZN2_CY6_FUNGAL_1"/>
    <property type="match status" value="1"/>
</dbReference>
<dbReference type="EMBL" id="JAGPNK010000002">
    <property type="protein sequence ID" value="KAH7326236.1"/>
    <property type="molecule type" value="Genomic_DNA"/>
</dbReference>
<accession>A0A8K0WV29</accession>
<gene>
    <name evidence="11" type="ORF">B0I35DRAFT_474907</name>
</gene>
<dbReference type="InterPro" id="IPR036864">
    <property type="entry name" value="Zn2-C6_fun-type_DNA-bd_sf"/>
</dbReference>
<evidence type="ECO:0000256" key="6">
    <source>
        <dbReference type="ARBA" id="ARBA00023242"/>
    </source>
</evidence>
<evidence type="ECO:0000256" key="2">
    <source>
        <dbReference type="ARBA" id="ARBA00022771"/>
    </source>
</evidence>
<evidence type="ECO:0000259" key="10">
    <source>
        <dbReference type="PROSITE" id="PS50157"/>
    </source>
</evidence>
<dbReference type="SMART" id="SM00355">
    <property type="entry name" value="ZnF_C2H2"/>
    <property type="match status" value="2"/>
</dbReference>
<protein>
    <submittedName>
        <fullName evidence="11">Uncharacterized protein</fullName>
    </submittedName>
</protein>
<keyword evidence="4" id="KW-0805">Transcription regulation</keyword>
<comment type="caution">
    <text evidence="11">The sequence shown here is derived from an EMBL/GenBank/DDBJ whole genome shotgun (WGS) entry which is preliminary data.</text>
</comment>
<dbReference type="OrthoDB" id="40579at2759"/>
<dbReference type="Pfam" id="PF00096">
    <property type="entry name" value="zf-C2H2"/>
    <property type="match status" value="2"/>
</dbReference>
<keyword evidence="1" id="KW-0479">Metal-binding</keyword>
<evidence type="ECO:0000259" key="9">
    <source>
        <dbReference type="PROSITE" id="PS50048"/>
    </source>
</evidence>
<dbReference type="SUPFAM" id="SSF57701">
    <property type="entry name" value="Zn2/Cys6 DNA-binding domain"/>
    <property type="match status" value="1"/>
</dbReference>
<dbReference type="AlphaFoldDB" id="A0A8K0WV29"/>
<dbReference type="InterPro" id="IPR036236">
    <property type="entry name" value="Znf_C2H2_sf"/>
</dbReference>
<sequence length="929" mass="103221">MSSGPTFCTYCGKSFTRKEHLERHIPSHTNVKPYRCPDCFLAFSRKDLLQRHTMTYHEPGDNPDLLLSLTPSQPGRNPIACQNCANAKTGCDKRVPCSRCAEKALPCEARFARRSSKAAHRAAQTFAALQRQIGTQAQRQHQQQPGRPQSNPTSRDDLAILIEPDNTNGNLSLSSSKPDLHMQLDTTSFNKLDPISQTFLSPELGFDGNDNLWSLTHDFNGPAFGTLDHVGWNKLPMEFDMSGTGMQLGSMDLLLSPPGQNFSDATSFSFPPAAPSEVSSHTRTNSSGGLEAGSLGQATSFLPEFEAVIAAESAWPLARCNPVTFSRNCPRTAILHLECLERKSRIENAWNPLESLVGGQIWDPSEMVSVACLTAGTRDIIIAVTQSFLHKALEIHRSSSPRASVCAGQGTPGISNYIISLPSTRVLDSLLRCCMRNLSSYFCLAPRGVFNPNEIMGEQASTLLVLLMIALGASGLSICEARELSTGLAETCRISLFDTIEKNVELSADPIALKCAMLFTLLGAWSGDKWLMDIAMGQRGMYLSMLRHSGMLEPGSSARLNLDTMTDTEICRSIWLEREAQSRLVYNWVIVDQELSLFHDTMPLLSIPDLQCPLPSPEDVWKLRTTDEWLGKLQAMHGNMSPGGQFELPEAASLFGLFQDFLQDKLSCDQESLTAFQLRLLLHPIQNLLCHTQQTMSCFPEILTTRRPAIYTGLKTNTRRRLEEIQLLLEKWYGLAHGIFKLNPNDLVIRVDLVLFHLVSLNTITNFPQIEQLARWDNSHTIARESSLRQSKYIHSREEATDHCKQILDLVRQLPIDHRPPWWPAAIYRVTLILWVDALTQQKLCIPSPTHTPPGAHMHPIPASMEAPGTAGIDGPGMSIDGATMPLDRPASMLQYGIQAIEEGRRTRFSDGIKRKLTTLGDNWKRESS</sequence>
<dbReference type="FunFam" id="3.30.160.60:FF:000065">
    <property type="entry name" value="B-cell CLL/lymphoma 6, member B"/>
    <property type="match status" value="1"/>
</dbReference>
<dbReference type="PROSITE" id="PS50157">
    <property type="entry name" value="ZINC_FINGER_C2H2_2"/>
    <property type="match status" value="2"/>
</dbReference>
<feature type="region of interest" description="Disordered" evidence="8">
    <location>
        <begin position="132"/>
        <end position="155"/>
    </location>
</feature>
<keyword evidence="6" id="KW-0539">Nucleus</keyword>
<evidence type="ECO:0000313" key="11">
    <source>
        <dbReference type="EMBL" id="KAH7326236.1"/>
    </source>
</evidence>
<feature type="domain" description="C2H2-type" evidence="10">
    <location>
        <begin position="6"/>
        <end position="33"/>
    </location>
</feature>
<reference evidence="11" key="1">
    <citation type="journal article" date="2021" name="Nat. Commun.">
        <title>Genetic determinants of endophytism in the Arabidopsis root mycobiome.</title>
        <authorList>
            <person name="Mesny F."/>
            <person name="Miyauchi S."/>
            <person name="Thiergart T."/>
            <person name="Pickel B."/>
            <person name="Atanasova L."/>
            <person name="Karlsson M."/>
            <person name="Huettel B."/>
            <person name="Barry K.W."/>
            <person name="Haridas S."/>
            <person name="Chen C."/>
            <person name="Bauer D."/>
            <person name="Andreopoulos W."/>
            <person name="Pangilinan J."/>
            <person name="LaButti K."/>
            <person name="Riley R."/>
            <person name="Lipzen A."/>
            <person name="Clum A."/>
            <person name="Drula E."/>
            <person name="Henrissat B."/>
            <person name="Kohler A."/>
            <person name="Grigoriev I.V."/>
            <person name="Martin F.M."/>
            <person name="Hacquard S."/>
        </authorList>
    </citation>
    <scope>NUCLEOTIDE SEQUENCE</scope>
    <source>
        <strain evidence="11">MPI-CAGE-CH-0235</strain>
    </source>
</reference>
<evidence type="ECO:0000313" key="12">
    <source>
        <dbReference type="Proteomes" id="UP000813444"/>
    </source>
</evidence>
<keyword evidence="3" id="KW-0862">Zinc</keyword>
<dbReference type="CDD" id="cd12148">
    <property type="entry name" value="fungal_TF_MHR"/>
    <property type="match status" value="1"/>
</dbReference>
<evidence type="ECO:0000256" key="5">
    <source>
        <dbReference type="ARBA" id="ARBA00023163"/>
    </source>
</evidence>
<feature type="compositionally biased region" description="Low complexity" evidence="8">
    <location>
        <begin position="132"/>
        <end position="149"/>
    </location>
</feature>
<keyword evidence="5" id="KW-0804">Transcription</keyword>
<dbReference type="Gene3D" id="4.10.240.10">
    <property type="entry name" value="Zn(2)-C6 fungal-type DNA-binding domain"/>
    <property type="match status" value="1"/>
</dbReference>
<dbReference type="GO" id="GO:0000981">
    <property type="term" value="F:DNA-binding transcription factor activity, RNA polymerase II-specific"/>
    <property type="evidence" value="ECO:0007669"/>
    <property type="project" value="InterPro"/>
</dbReference>
<name>A0A8K0WV29_9HYPO</name>
<keyword evidence="12" id="KW-1185">Reference proteome</keyword>
<evidence type="ECO:0000256" key="7">
    <source>
        <dbReference type="PROSITE-ProRule" id="PRU00042"/>
    </source>
</evidence>